<evidence type="ECO:0000256" key="6">
    <source>
        <dbReference type="ARBA" id="ARBA00023027"/>
    </source>
</evidence>
<dbReference type="FunFam" id="3.40.50.720:FF:000039">
    <property type="entry name" value="Alcohol dehydrogenase AdhP"/>
    <property type="match status" value="1"/>
</dbReference>
<dbReference type="SMART" id="SM00829">
    <property type="entry name" value="PKS_ER"/>
    <property type="match status" value="1"/>
</dbReference>
<sequence>MDQQALPTQMKALRLQGYNQNYELRGDVPVPVPKAGEVLVRTAAAGFCHTDFQVIQGVYGSKLPITGSHEPAGTIAAVGEGIKAGWKVGDRIGVLNFRNPCGSCSGCKWAKEDIGPFDPRFCKKPTMAGILGADGGFAQYLVAPEETLVAIPDAVPFEQAAPLMCAGATVWNAIHQTGLKKGNSIAIIGIGGLGVLAIQFAKALGYMVVAVDNRDIGLKLASEVPSHLRPDLIVKFSDDNAAKQISDLTGDIGLHGTIVCNDDVEASDWGLHQLRPRGVCVVLGLPEQGYKFDAFNLVFREIVVKGSIFTSVDEARHMLELVEREGVRSHLTLLKLKEGKNIYDKVAAHDFTGRLVVTFE</sequence>
<dbReference type="PANTHER" id="PTHR42940:SF8">
    <property type="entry name" value="VACUOLAR PROTEIN SORTING-ASSOCIATED PROTEIN 11"/>
    <property type="match status" value="1"/>
</dbReference>
<evidence type="ECO:0000256" key="5">
    <source>
        <dbReference type="ARBA" id="ARBA00023002"/>
    </source>
</evidence>
<dbReference type="Gene3D" id="3.40.50.720">
    <property type="entry name" value="NAD(P)-binding Rossmann-like Domain"/>
    <property type="match status" value="1"/>
</dbReference>
<evidence type="ECO:0000259" key="7">
    <source>
        <dbReference type="SMART" id="SM00829"/>
    </source>
</evidence>
<dbReference type="InterPro" id="IPR036291">
    <property type="entry name" value="NAD(P)-bd_dom_sf"/>
</dbReference>
<evidence type="ECO:0000313" key="8">
    <source>
        <dbReference type="EMBL" id="CEO57944.1"/>
    </source>
</evidence>
<comment type="similarity">
    <text evidence="2">Belongs to the zinc-containing alcohol dehydrogenase family.</text>
</comment>
<dbReference type="Gene3D" id="3.90.180.10">
    <property type="entry name" value="Medium-chain alcohol dehydrogenases, catalytic domain"/>
    <property type="match status" value="1"/>
</dbReference>
<protein>
    <recommendedName>
        <fullName evidence="7">Enoyl reductase (ER) domain-containing protein</fullName>
    </recommendedName>
</protein>
<organism evidence="9">
    <name type="scientific">Bionectria ochroleuca</name>
    <name type="common">Gliocladium roseum</name>
    <dbReference type="NCBI Taxonomy" id="29856"/>
    <lineage>
        <taxon>Eukaryota</taxon>
        <taxon>Fungi</taxon>
        <taxon>Dikarya</taxon>
        <taxon>Ascomycota</taxon>
        <taxon>Pezizomycotina</taxon>
        <taxon>Sordariomycetes</taxon>
        <taxon>Hypocreomycetidae</taxon>
        <taxon>Hypocreales</taxon>
        <taxon>Bionectriaceae</taxon>
        <taxon>Clonostachys</taxon>
    </lineage>
</organism>
<comment type="cofactor">
    <cofactor evidence="1">
        <name>Zn(2+)</name>
        <dbReference type="ChEBI" id="CHEBI:29105"/>
    </cofactor>
</comment>
<evidence type="ECO:0000256" key="2">
    <source>
        <dbReference type="ARBA" id="ARBA00008072"/>
    </source>
</evidence>
<dbReference type="CDD" id="cd08297">
    <property type="entry name" value="CAD3"/>
    <property type="match status" value="1"/>
</dbReference>
<accession>A0A0B7KT34</accession>
<dbReference type="SUPFAM" id="SSF50129">
    <property type="entry name" value="GroES-like"/>
    <property type="match status" value="1"/>
</dbReference>
<dbReference type="PANTHER" id="PTHR42940">
    <property type="entry name" value="ALCOHOL DEHYDROGENASE 1-RELATED"/>
    <property type="match status" value="1"/>
</dbReference>
<name>A0A0B7KT34_BIOOC</name>
<dbReference type="InterPro" id="IPR013149">
    <property type="entry name" value="ADH-like_C"/>
</dbReference>
<dbReference type="InterPro" id="IPR013154">
    <property type="entry name" value="ADH-like_N"/>
</dbReference>
<feature type="domain" description="Enoyl reductase (ER)" evidence="7">
    <location>
        <begin position="17"/>
        <end position="357"/>
    </location>
</feature>
<evidence type="ECO:0000256" key="3">
    <source>
        <dbReference type="ARBA" id="ARBA00022723"/>
    </source>
</evidence>
<evidence type="ECO:0000313" key="9">
    <source>
        <dbReference type="EMBL" id="CEO58046.1"/>
    </source>
</evidence>
<keyword evidence="3" id="KW-0479">Metal-binding</keyword>
<dbReference type="EMBL" id="CDPU01000192">
    <property type="protein sequence ID" value="CEO57944.1"/>
    <property type="molecule type" value="Genomic_DNA"/>
</dbReference>
<dbReference type="AlphaFoldDB" id="A0A0B7KT34"/>
<keyword evidence="4" id="KW-0862">Zinc</keyword>
<dbReference type="InterPro" id="IPR011032">
    <property type="entry name" value="GroES-like_sf"/>
</dbReference>
<dbReference type="GO" id="GO:0005737">
    <property type="term" value="C:cytoplasm"/>
    <property type="evidence" value="ECO:0007669"/>
    <property type="project" value="TreeGrafter"/>
</dbReference>
<dbReference type="EMBL" id="CDPU01000570">
    <property type="protein sequence ID" value="CEO58207.1"/>
    <property type="molecule type" value="Genomic_DNA"/>
</dbReference>
<dbReference type="Pfam" id="PF00107">
    <property type="entry name" value="ADH_zinc_N"/>
    <property type="match status" value="1"/>
</dbReference>
<evidence type="ECO:0000256" key="1">
    <source>
        <dbReference type="ARBA" id="ARBA00001947"/>
    </source>
</evidence>
<dbReference type="EMBL" id="CDPU01000259">
    <property type="protein sequence ID" value="CEO58046.1"/>
    <property type="molecule type" value="Genomic_DNA"/>
</dbReference>
<proteinExistence type="inferred from homology"/>
<evidence type="ECO:0000256" key="4">
    <source>
        <dbReference type="ARBA" id="ARBA00022833"/>
    </source>
</evidence>
<gene>
    <name evidence="8" type="ORF">BN869_000014002_1</name>
    <name evidence="9" type="ORF">BN869_000014104_1</name>
    <name evidence="10" type="ORF">BN869_000014265_1</name>
</gene>
<keyword evidence="5" id="KW-0560">Oxidoreductase</keyword>
<dbReference type="GO" id="GO:0046872">
    <property type="term" value="F:metal ion binding"/>
    <property type="evidence" value="ECO:0007669"/>
    <property type="project" value="UniProtKB-KW"/>
</dbReference>
<dbReference type="InterPro" id="IPR020843">
    <property type="entry name" value="ER"/>
</dbReference>
<keyword evidence="6" id="KW-0520">NAD</keyword>
<dbReference type="Pfam" id="PF08240">
    <property type="entry name" value="ADH_N"/>
    <property type="match status" value="1"/>
</dbReference>
<dbReference type="GO" id="GO:0004022">
    <property type="term" value="F:alcohol dehydrogenase (NAD+) activity"/>
    <property type="evidence" value="ECO:0007669"/>
    <property type="project" value="TreeGrafter"/>
</dbReference>
<reference evidence="9" key="1">
    <citation type="submission" date="2015-01" db="EMBL/GenBank/DDBJ databases">
        <authorList>
            <person name="Durling Mikael"/>
        </authorList>
    </citation>
    <scope>NUCLEOTIDE SEQUENCE</scope>
</reference>
<evidence type="ECO:0000313" key="10">
    <source>
        <dbReference type="EMBL" id="CEO58207.1"/>
    </source>
</evidence>
<dbReference type="SUPFAM" id="SSF51735">
    <property type="entry name" value="NAD(P)-binding Rossmann-fold domains"/>
    <property type="match status" value="1"/>
</dbReference>